<sequence>MRFIFLFLIFIIFLINLFFIAKYYGDLFSLCGFPVPRTLGEKNCFSYPCP</sequence>
<gene>
    <name evidence="1" type="ORF">NYPRO_LOCUS12983</name>
</gene>
<evidence type="ECO:0000313" key="2">
    <source>
        <dbReference type="Proteomes" id="UP000645828"/>
    </source>
</evidence>
<dbReference type="AlphaFoldDB" id="A0A811YU60"/>
<accession>A0A811YU60</accession>
<dbReference type="EMBL" id="CAJHUB010000748">
    <property type="protein sequence ID" value="CAD7680184.1"/>
    <property type="molecule type" value="Genomic_DNA"/>
</dbReference>
<proteinExistence type="predicted"/>
<dbReference type="Proteomes" id="UP000645828">
    <property type="component" value="Unassembled WGS sequence"/>
</dbReference>
<protein>
    <submittedName>
        <fullName evidence="1">(raccoon dog) hypothetical protein</fullName>
    </submittedName>
</protein>
<organism evidence="1 2">
    <name type="scientific">Nyctereutes procyonoides</name>
    <name type="common">Raccoon dog</name>
    <name type="synonym">Canis procyonoides</name>
    <dbReference type="NCBI Taxonomy" id="34880"/>
    <lineage>
        <taxon>Eukaryota</taxon>
        <taxon>Metazoa</taxon>
        <taxon>Chordata</taxon>
        <taxon>Craniata</taxon>
        <taxon>Vertebrata</taxon>
        <taxon>Euteleostomi</taxon>
        <taxon>Mammalia</taxon>
        <taxon>Eutheria</taxon>
        <taxon>Laurasiatheria</taxon>
        <taxon>Carnivora</taxon>
        <taxon>Caniformia</taxon>
        <taxon>Canidae</taxon>
        <taxon>Nyctereutes</taxon>
    </lineage>
</organism>
<reference evidence="1" key="1">
    <citation type="submission" date="2020-12" db="EMBL/GenBank/DDBJ databases">
        <authorList>
            <consortium name="Molecular Ecology Group"/>
        </authorList>
    </citation>
    <scope>NUCLEOTIDE SEQUENCE</scope>
    <source>
        <strain evidence="1">TBG_1078</strain>
    </source>
</reference>
<name>A0A811YU60_NYCPR</name>
<comment type="caution">
    <text evidence="1">The sequence shown here is derived from an EMBL/GenBank/DDBJ whole genome shotgun (WGS) entry which is preliminary data.</text>
</comment>
<keyword evidence="2" id="KW-1185">Reference proteome</keyword>
<evidence type="ECO:0000313" key="1">
    <source>
        <dbReference type="EMBL" id="CAD7680184.1"/>
    </source>
</evidence>